<organism evidence="2 3">
    <name type="scientific">Gossypium schwendimanii</name>
    <name type="common">Cotton</name>
    <dbReference type="NCBI Taxonomy" id="34291"/>
    <lineage>
        <taxon>Eukaryota</taxon>
        <taxon>Viridiplantae</taxon>
        <taxon>Streptophyta</taxon>
        <taxon>Embryophyta</taxon>
        <taxon>Tracheophyta</taxon>
        <taxon>Spermatophyta</taxon>
        <taxon>Magnoliopsida</taxon>
        <taxon>eudicotyledons</taxon>
        <taxon>Gunneridae</taxon>
        <taxon>Pentapetalae</taxon>
        <taxon>rosids</taxon>
        <taxon>malvids</taxon>
        <taxon>Malvales</taxon>
        <taxon>Malvaceae</taxon>
        <taxon>Malvoideae</taxon>
        <taxon>Gossypium</taxon>
    </lineage>
</organism>
<sequence length="64" mass="7379">MDLSATQSQLARNQGDSTFSKKKKKFLIQVIVLLLLHFMMLPLYWRKIYGPLELKSVGVLPLKC</sequence>
<comment type="caution">
    <text evidence="2">The sequence shown here is derived from an EMBL/GenBank/DDBJ whole genome shotgun (WGS) entry which is preliminary data.</text>
</comment>
<dbReference type="EMBL" id="JABFAF010000008">
    <property type="protein sequence ID" value="MBA0861819.1"/>
    <property type="molecule type" value="Genomic_DNA"/>
</dbReference>
<name>A0A7J9LU86_GOSSC</name>
<dbReference type="AlphaFoldDB" id="A0A7J9LU86"/>
<gene>
    <name evidence="2" type="ORF">Goshw_001358</name>
</gene>
<keyword evidence="3" id="KW-1185">Reference proteome</keyword>
<feature type="transmembrane region" description="Helical" evidence="1">
    <location>
        <begin position="26"/>
        <end position="45"/>
    </location>
</feature>
<keyword evidence="1" id="KW-1133">Transmembrane helix</keyword>
<evidence type="ECO:0000313" key="2">
    <source>
        <dbReference type="EMBL" id="MBA0861819.1"/>
    </source>
</evidence>
<keyword evidence="1" id="KW-0472">Membrane</keyword>
<protein>
    <submittedName>
        <fullName evidence="2">Uncharacterized protein</fullName>
    </submittedName>
</protein>
<accession>A0A7J9LU86</accession>
<reference evidence="2 3" key="1">
    <citation type="journal article" date="2019" name="Genome Biol. Evol.">
        <title>Insights into the evolution of the New World diploid cottons (Gossypium, subgenus Houzingenia) based on genome sequencing.</title>
        <authorList>
            <person name="Grover C.E."/>
            <person name="Arick M.A. 2nd"/>
            <person name="Thrash A."/>
            <person name="Conover J.L."/>
            <person name="Sanders W.S."/>
            <person name="Peterson D.G."/>
            <person name="Frelichowski J.E."/>
            <person name="Scheffler J.A."/>
            <person name="Scheffler B.E."/>
            <person name="Wendel J.F."/>
        </authorList>
    </citation>
    <scope>NUCLEOTIDE SEQUENCE [LARGE SCALE GENOMIC DNA]</scope>
    <source>
        <strain evidence="2">1</strain>
        <tissue evidence="2">Leaf</tissue>
    </source>
</reference>
<evidence type="ECO:0000256" key="1">
    <source>
        <dbReference type="SAM" id="Phobius"/>
    </source>
</evidence>
<keyword evidence="1" id="KW-0812">Transmembrane</keyword>
<dbReference type="Proteomes" id="UP000593576">
    <property type="component" value="Unassembled WGS sequence"/>
</dbReference>
<proteinExistence type="predicted"/>
<evidence type="ECO:0000313" key="3">
    <source>
        <dbReference type="Proteomes" id="UP000593576"/>
    </source>
</evidence>